<dbReference type="OrthoDB" id="9813227at2"/>
<evidence type="ECO:0000313" key="3">
    <source>
        <dbReference type="Proteomes" id="UP000298631"/>
    </source>
</evidence>
<protein>
    <submittedName>
        <fullName evidence="2">ATP-binding cassette domain-containing protein</fullName>
    </submittedName>
</protein>
<gene>
    <name evidence="2" type="ORF">EOK75_00965</name>
</gene>
<keyword evidence="2" id="KW-0067">ATP-binding</keyword>
<evidence type="ECO:0000259" key="1">
    <source>
        <dbReference type="Pfam" id="PF00005"/>
    </source>
</evidence>
<dbReference type="InterPro" id="IPR003439">
    <property type="entry name" value="ABC_transporter-like_ATP-bd"/>
</dbReference>
<dbReference type="Gene3D" id="3.40.50.300">
    <property type="entry name" value="P-loop containing nucleotide triphosphate hydrolases"/>
    <property type="match status" value="1"/>
</dbReference>
<dbReference type="Pfam" id="PF00005">
    <property type="entry name" value="ABC_tran"/>
    <property type="match status" value="1"/>
</dbReference>
<dbReference type="SUPFAM" id="SSF52540">
    <property type="entry name" value="P-loop containing nucleoside triphosphate hydrolases"/>
    <property type="match status" value="1"/>
</dbReference>
<dbReference type="RefSeq" id="WP_137192198.1">
    <property type="nucleotide sequence ID" value="NZ_CP039964.1"/>
</dbReference>
<evidence type="ECO:0000313" key="2">
    <source>
        <dbReference type="EMBL" id="QCO54517.1"/>
    </source>
</evidence>
<dbReference type="Proteomes" id="UP000298631">
    <property type="component" value="Chromosome"/>
</dbReference>
<dbReference type="GO" id="GO:0005524">
    <property type="term" value="F:ATP binding"/>
    <property type="evidence" value="ECO:0007669"/>
    <property type="project" value="UniProtKB-KW"/>
</dbReference>
<dbReference type="AlphaFoldDB" id="A0A4P8ECS4"/>
<name>A0A4P8ECS4_9RHOB</name>
<sequence>MAKIAVFDLAVRYGKLTAIADLAFTVAEGERVFISGPNGAGKSSLLAAIAGDDRRQHNIHSGLSMLGRVYDRLSRYAHLQPNP</sequence>
<reference evidence="2 3" key="1">
    <citation type="submission" date="2019-05" db="EMBL/GenBank/DDBJ databases">
        <title>Pseudorhodobacter turbinis sp. nov., isolated from the gut of the Korean turban shell.</title>
        <authorList>
            <person name="Jeong Y.-S."/>
            <person name="Kang W.-R."/>
            <person name="Bae J.-W."/>
        </authorList>
    </citation>
    <scope>NUCLEOTIDE SEQUENCE [LARGE SCALE GENOMIC DNA]</scope>
    <source>
        <strain evidence="2 3">S12M18</strain>
    </source>
</reference>
<proteinExistence type="predicted"/>
<accession>A0A4P8ECS4</accession>
<feature type="domain" description="ABC transporter" evidence="1">
    <location>
        <begin position="21"/>
        <end position="55"/>
    </location>
</feature>
<dbReference type="EMBL" id="CP039964">
    <property type="protein sequence ID" value="QCO54517.1"/>
    <property type="molecule type" value="Genomic_DNA"/>
</dbReference>
<keyword evidence="3" id="KW-1185">Reference proteome</keyword>
<organism evidence="2 3">
    <name type="scientific">Pseudorhodobacter turbinis</name>
    <dbReference type="NCBI Taxonomy" id="2500533"/>
    <lineage>
        <taxon>Bacteria</taxon>
        <taxon>Pseudomonadati</taxon>
        <taxon>Pseudomonadota</taxon>
        <taxon>Alphaproteobacteria</taxon>
        <taxon>Rhodobacterales</taxon>
        <taxon>Paracoccaceae</taxon>
        <taxon>Pseudorhodobacter</taxon>
    </lineage>
</organism>
<dbReference type="InterPro" id="IPR027417">
    <property type="entry name" value="P-loop_NTPase"/>
</dbReference>
<dbReference type="GO" id="GO:0016887">
    <property type="term" value="F:ATP hydrolysis activity"/>
    <property type="evidence" value="ECO:0007669"/>
    <property type="project" value="InterPro"/>
</dbReference>
<keyword evidence="2" id="KW-0547">Nucleotide-binding</keyword>
<dbReference type="KEGG" id="pseb:EOK75_00965"/>